<dbReference type="GO" id="GO:0000271">
    <property type="term" value="P:polysaccharide biosynthetic process"/>
    <property type="evidence" value="ECO:0007669"/>
    <property type="project" value="TreeGrafter"/>
</dbReference>
<dbReference type="CDD" id="cd00438">
    <property type="entry name" value="cupin_RmlC"/>
    <property type="match status" value="1"/>
</dbReference>
<feature type="binding site" evidence="6">
    <location>
        <position position="146"/>
    </location>
    <ligand>
        <name>substrate</name>
    </ligand>
</feature>
<dbReference type="InterPro" id="IPR000888">
    <property type="entry name" value="RmlC-like"/>
</dbReference>
<dbReference type="Gene3D" id="2.60.120.10">
    <property type="entry name" value="Jelly Rolls"/>
    <property type="match status" value="1"/>
</dbReference>
<comment type="caution">
    <text evidence="9">The sequence shown here is derived from an EMBL/GenBank/DDBJ whole genome shotgun (WGS) entry which is preliminary data.</text>
</comment>
<dbReference type="GO" id="GO:0019305">
    <property type="term" value="P:dTDP-rhamnose biosynthetic process"/>
    <property type="evidence" value="ECO:0007669"/>
    <property type="project" value="UniProtKB-UniRule"/>
</dbReference>
<dbReference type="Pfam" id="PF00908">
    <property type="entry name" value="dTDP_sugar_isom"/>
    <property type="match status" value="1"/>
</dbReference>
<feature type="binding site" evidence="6">
    <location>
        <begin position="51"/>
        <end position="53"/>
    </location>
    <ligand>
        <name>substrate</name>
    </ligand>
</feature>
<evidence type="ECO:0000256" key="2">
    <source>
        <dbReference type="ARBA" id="ARBA00001997"/>
    </source>
</evidence>
<dbReference type="EC" id="5.1.3.13" evidence="3 8"/>
<comment type="pathway">
    <text evidence="8">Carbohydrate biosynthesis; dTDP-L-rhamnose biosynthesis.</text>
</comment>
<feature type="binding site" evidence="6">
    <location>
        <position position="171"/>
    </location>
    <ligand>
        <name>substrate</name>
    </ligand>
</feature>
<protein>
    <recommendedName>
        <fullName evidence="4 8">dTDP-4-dehydrorhamnose 3,5-epimerase</fullName>
        <ecNumber evidence="3 8">5.1.3.13</ecNumber>
    </recommendedName>
    <alternativeName>
        <fullName evidence="8">Thymidine diphospho-4-keto-rhamnose 3,5-epimerase</fullName>
    </alternativeName>
</protein>
<feature type="active site" description="Proton acceptor" evidence="5">
    <location>
        <position position="66"/>
    </location>
</feature>
<evidence type="ECO:0000256" key="8">
    <source>
        <dbReference type="RuleBase" id="RU364069"/>
    </source>
</evidence>
<feature type="binding site" evidence="6">
    <location>
        <position position="33"/>
    </location>
    <ligand>
        <name>substrate</name>
    </ligand>
</feature>
<dbReference type="InterPro" id="IPR014710">
    <property type="entry name" value="RmlC-like_jellyroll"/>
</dbReference>
<dbReference type="GO" id="GO:0005829">
    <property type="term" value="C:cytosol"/>
    <property type="evidence" value="ECO:0007669"/>
    <property type="project" value="TreeGrafter"/>
</dbReference>
<evidence type="ECO:0000256" key="6">
    <source>
        <dbReference type="PIRSR" id="PIRSR600888-2"/>
    </source>
</evidence>
<comment type="subunit">
    <text evidence="8">Homodimer.</text>
</comment>
<feature type="binding site" evidence="6">
    <location>
        <position position="63"/>
    </location>
    <ligand>
        <name>substrate</name>
    </ligand>
</feature>
<dbReference type="NCBIfam" id="TIGR01221">
    <property type="entry name" value="rmlC"/>
    <property type="match status" value="1"/>
</dbReference>
<dbReference type="UniPathway" id="UPA00124"/>
<evidence type="ECO:0000256" key="1">
    <source>
        <dbReference type="ARBA" id="ARBA00001298"/>
    </source>
</evidence>
<feature type="binding site" evidence="6">
    <location>
        <position position="75"/>
    </location>
    <ligand>
        <name>substrate</name>
    </ligand>
</feature>
<evidence type="ECO:0000256" key="4">
    <source>
        <dbReference type="ARBA" id="ARBA00019595"/>
    </source>
</evidence>
<feature type="site" description="Participates in a stacking interaction with the thymidine ring of dTDP-4-oxo-6-deoxyglucose" evidence="7">
    <location>
        <position position="141"/>
    </location>
</feature>
<feature type="binding site" evidence="6">
    <location>
        <position position="122"/>
    </location>
    <ligand>
        <name>substrate</name>
    </ligand>
</feature>
<dbReference type="EMBL" id="NWZY01000053">
    <property type="protein sequence ID" value="RQK75804.1"/>
    <property type="molecule type" value="Genomic_DNA"/>
</dbReference>
<dbReference type="PANTHER" id="PTHR21047:SF2">
    <property type="entry name" value="THYMIDINE DIPHOSPHO-4-KETO-RHAMNOSE 3,5-EPIMERASE"/>
    <property type="match status" value="1"/>
</dbReference>
<dbReference type="SUPFAM" id="SSF51182">
    <property type="entry name" value="RmlC-like cupins"/>
    <property type="match status" value="1"/>
</dbReference>
<reference evidence="9 10" key="1">
    <citation type="submission" date="2017-09" db="EMBL/GenBank/DDBJ databases">
        <title>Phenotypic and genotypic characterization of Colombian isolates of Neisseria meningitidis recovered from invasive disease.</title>
        <authorList>
            <person name="Duarte C."/>
            <person name="Gabastou J.M."/>
            <person name="Moreno J."/>
        </authorList>
    </citation>
    <scope>NUCLEOTIDE SEQUENCE [LARGE SCALE GENOMIC DNA]</scope>
    <source>
        <strain evidence="9 10">INS-Nm1012</strain>
    </source>
</reference>
<evidence type="ECO:0000313" key="9">
    <source>
        <dbReference type="EMBL" id="RQK75804.1"/>
    </source>
</evidence>
<gene>
    <name evidence="9" type="primary">rfbC</name>
    <name evidence="9" type="ORF">COH52_12390</name>
</gene>
<organism evidence="9 10">
    <name type="scientific">Neisseria meningitidis</name>
    <dbReference type="NCBI Taxonomy" id="487"/>
    <lineage>
        <taxon>Bacteria</taxon>
        <taxon>Pseudomonadati</taxon>
        <taxon>Pseudomonadota</taxon>
        <taxon>Betaproteobacteria</taxon>
        <taxon>Neisseriales</taxon>
        <taxon>Neisseriaceae</taxon>
        <taxon>Neisseria</taxon>
    </lineage>
</organism>
<proteinExistence type="inferred from homology"/>
<keyword evidence="8" id="KW-0413">Isomerase</keyword>
<dbReference type="AlphaFoldDB" id="A0A425AZQ8"/>
<accession>A0A425AZQ8</accession>
<comment type="similarity">
    <text evidence="8">Belongs to the dTDP-4-dehydrorhamnose 3,5-epimerase family.</text>
</comment>
<evidence type="ECO:0000313" key="10">
    <source>
        <dbReference type="Proteomes" id="UP000283666"/>
    </source>
</evidence>
<feature type="binding site" evidence="6">
    <location>
        <position position="28"/>
    </location>
    <ligand>
        <name>substrate</name>
    </ligand>
</feature>
<comment type="function">
    <text evidence="2 8">Catalyzes the epimerization of the C3' and C5'positions of dTDP-6-deoxy-D-xylo-4-hexulose, forming dTDP-6-deoxy-L-lyxo-4-hexulose.</text>
</comment>
<evidence type="ECO:0000256" key="7">
    <source>
        <dbReference type="PIRSR" id="PIRSR600888-3"/>
    </source>
</evidence>
<dbReference type="Proteomes" id="UP000283666">
    <property type="component" value="Unassembled WGS sequence"/>
</dbReference>
<evidence type="ECO:0000256" key="3">
    <source>
        <dbReference type="ARBA" id="ARBA00012098"/>
    </source>
</evidence>
<comment type="catalytic activity">
    <reaction evidence="1 8">
        <text>dTDP-4-dehydro-6-deoxy-alpha-D-glucose = dTDP-4-dehydro-beta-L-rhamnose</text>
        <dbReference type="Rhea" id="RHEA:16969"/>
        <dbReference type="ChEBI" id="CHEBI:57649"/>
        <dbReference type="ChEBI" id="CHEBI:62830"/>
        <dbReference type="EC" id="5.1.3.13"/>
    </reaction>
</comment>
<evidence type="ECO:0000256" key="5">
    <source>
        <dbReference type="PIRSR" id="PIRSR600888-1"/>
    </source>
</evidence>
<feature type="active site" description="Proton donor" evidence="5">
    <location>
        <position position="135"/>
    </location>
</feature>
<name>A0A425AZQ8_NEIME</name>
<dbReference type="PANTHER" id="PTHR21047">
    <property type="entry name" value="DTDP-6-DEOXY-D-GLUCOSE-3,5 EPIMERASE"/>
    <property type="match status" value="1"/>
</dbReference>
<dbReference type="InterPro" id="IPR011051">
    <property type="entry name" value="RmlC_Cupin_sf"/>
</dbReference>
<dbReference type="GO" id="GO:0008830">
    <property type="term" value="F:dTDP-4-dehydrorhamnose 3,5-epimerase activity"/>
    <property type="evidence" value="ECO:0007669"/>
    <property type="project" value="UniProtKB-UniRule"/>
</dbReference>
<sequence length="190" mass="21363">MKDKKMNIIDTAIPDVKLLEPQVFGDARGFFMETFRDGWFKENIADCSFVQENHSKSGKGVLRGLHYQTENTQGKLVRVVVGEVFDVAVDMREGSPTFGKWAGATLSAQNQCQLWIPEGFAHGFYVLSDTTELTYKCTDYYKPEAEQVLIWNDPAIGIGWPLQTAPLLSPKDLAGKTWAQAEKLRLTLSR</sequence>